<dbReference type="InterPro" id="IPR039537">
    <property type="entry name" value="Retrotran_Ty1/copia-like"/>
</dbReference>
<dbReference type="Proteomes" id="UP000007805">
    <property type="component" value="Chromosome F"/>
</dbReference>
<evidence type="ECO:0000256" key="4">
    <source>
        <dbReference type="PROSITE-ProRule" id="PRU00047"/>
    </source>
</evidence>
<dbReference type="GO" id="GO:0016787">
    <property type="term" value="F:hydrolase activity"/>
    <property type="evidence" value="ECO:0007669"/>
    <property type="project" value="UniProtKB-KW"/>
</dbReference>
<evidence type="ECO:0000313" key="7">
    <source>
        <dbReference type="Proteomes" id="UP000007805"/>
    </source>
</evidence>
<sequence>MLTENNRYLLRAAELLPNPSADDMITHESVFNKLWTRAVDLSTKLDEFDRIDLFLDTLPEDPEFILQFATFRQLEGDKGDKNAQTWVGAPQIYHKMIAEKDARNNDSKKEMIIASVRKDQEVVPAGNGQGPKRSWIEKKTCFQCGKKGHLGRKCPSRTEEKSSKPPTKELWAAKIEPNVEAGHVNRHKLLYLSKHGFTRTTLDPRLVNEFQLADCSACSQFKAVRAPKTASSWRGTAPGEMIHLDIVGPFSKSTTGKQYAVVLFDDFTQISHVQPLTGKTGVLAHIQAFVARIERQCNTKQRSTMWYQTVGLIHQISTRHTPELSGTCERFIRTLKEMTASMLFSAKLGHQYWDYAIRYASVVLMKISGGYDDISAWERYTGRDKNVKEIREFGEYRYVQIPQEIRRKNRFDTKKAVLGRVIGIEIGTSRWLMMVKELGGIVASRDVVKASGQVLTPDAVVSEPRRFTTFFVESKGEEEEIGDKDRNREIIDVLPFPDGMGETTDEIEEDNREATNGETTVAEGITAAEGIGSAIIDDGLGSPVPDDIPNTITLPESRYVTRSVTGNSQPRFIDSITLDDDDDLIRFFGRDARWHHLASYTKPDSSPKDSTNPGVDYELTWSPTSRFTSFRLLLAIAAKYDLEIGQADVKGSYLNGRVDQPIYMRYPQGMTRKEGCNVLRLKGCFTG</sequence>
<dbReference type="SMART" id="SM00343">
    <property type="entry name" value="ZnF_C2HC"/>
    <property type="match status" value="1"/>
</dbReference>
<reference key="2">
    <citation type="journal article" date="2011" name="MBio">
        <title>Genome variation in Cryptococcus gattii, an emerging pathogen of immunocompetent hosts.</title>
        <authorList>
            <person name="D'Souza C.A."/>
            <person name="Kronstad J.W."/>
            <person name="Taylor G."/>
            <person name="Warren R."/>
            <person name="Yuen M."/>
            <person name="Hu G."/>
            <person name="Jung W.H."/>
            <person name="Sham A."/>
            <person name="Kidd S.E."/>
            <person name="Tangen K."/>
            <person name="Lee N."/>
            <person name="Zeilmaker T."/>
            <person name="Sawkins J."/>
            <person name="McVicker G."/>
            <person name="Shah S."/>
            <person name="Gnerre S."/>
            <person name="Griggs A."/>
            <person name="Zeng Q."/>
            <person name="Bartlett K."/>
            <person name="Li W."/>
            <person name="Wang X."/>
            <person name="Heitman J."/>
            <person name="Stajich J.E."/>
            <person name="Fraser J.A."/>
            <person name="Meyer W."/>
            <person name="Carter D."/>
            <person name="Schein J."/>
            <person name="Krzywinski M."/>
            <person name="Kwong-Chung K.J."/>
            <person name="Varma A."/>
            <person name="Wang J."/>
            <person name="Brunham R."/>
            <person name="Fyfe M."/>
            <person name="Ouellette B.F.F."/>
            <person name="Siddiqui A."/>
            <person name="Marra M."/>
            <person name="Jones S."/>
            <person name="Holt R."/>
            <person name="Birren B.W."/>
            <person name="Galagan J.E."/>
            <person name="Cuomo C.A."/>
        </authorList>
    </citation>
    <scope>NUCLEOTIDE SEQUENCE</scope>
    <source>
        <strain>WM276</strain>
    </source>
</reference>
<evidence type="ECO:0000256" key="1">
    <source>
        <dbReference type="ARBA" id="ARBA00022664"/>
    </source>
</evidence>
<proteinExistence type="predicted"/>
<dbReference type="InterPro" id="IPR012337">
    <property type="entry name" value="RNaseH-like_sf"/>
</dbReference>
<feature type="domain" description="CCHC-type" evidence="5">
    <location>
        <begin position="141"/>
        <end position="156"/>
    </location>
</feature>
<dbReference type="InterPro" id="IPR036875">
    <property type="entry name" value="Znf_CCHC_sf"/>
</dbReference>
<dbReference type="PANTHER" id="PTHR42648">
    <property type="entry name" value="TRANSPOSASE, PUTATIVE-RELATED"/>
    <property type="match status" value="1"/>
</dbReference>
<evidence type="ECO:0000256" key="2">
    <source>
        <dbReference type="ARBA" id="ARBA00022723"/>
    </source>
</evidence>
<dbReference type="Gene3D" id="3.30.420.10">
    <property type="entry name" value="Ribonuclease H-like superfamily/Ribonuclease H"/>
    <property type="match status" value="1"/>
</dbReference>
<dbReference type="eggNOG" id="KOG0017">
    <property type="taxonomic scope" value="Eukaryota"/>
</dbReference>
<dbReference type="AlphaFoldDB" id="E6R7F6"/>
<dbReference type="GO" id="GO:0003676">
    <property type="term" value="F:nucleic acid binding"/>
    <property type="evidence" value="ECO:0007669"/>
    <property type="project" value="InterPro"/>
</dbReference>
<keyword evidence="3" id="KW-0378">Hydrolase</keyword>
<dbReference type="InterPro" id="IPR001878">
    <property type="entry name" value="Znf_CCHC"/>
</dbReference>
<evidence type="ECO:0000259" key="5">
    <source>
        <dbReference type="PROSITE" id="PS50158"/>
    </source>
</evidence>
<keyword evidence="4" id="KW-0863">Zinc-finger</keyword>
<dbReference type="GO" id="GO:0008270">
    <property type="term" value="F:zinc ion binding"/>
    <property type="evidence" value="ECO:0007669"/>
    <property type="project" value="UniProtKB-KW"/>
</dbReference>
<dbReference type="PANTHER" id="PTHR42648:SF24">
    <property type="entry name" value="INTEGRASE CATALYTIC DOMAIN-CONTAINING PROTEIN"/>
    <property type="match status" value="1"/>
</dbReference>
<dbReference type="KEGG" id="cgi:CGB_F6400C"/>
<dbReference type="GO" id="GO:0006397">
    <property type="term" value="P:mRNA processing"/>
    <property type="evidence" value="ECO:0007669"/>
    <property type="project" value="UniProtKB-KW"/>
</dbReference>
<evidence type="ECO:0000256" key="3">
    <source>
        <dbReference type="ARBA" id="ARBA00022801"/>
    </source>
</evidence>
<keyword evidence="1" id="KW-0507">mRNA processing</keyword>
<dbReference type="Pfam" id="PF07727">
    <property type="entry name" value="RVT_2"/>
    <property type="match status" value="1"/>
</dbReference>
<dbReference type="SUPFAM" id="SSF53098">
    <property type="entry name" value="Ribonuclease H-like"/>
    <property type="match status" value="1"/>
</dbReference>
<dbReference type="HOGENOM" id="CLU_400613_0_0_1"/>
<reference evidence="6 7" key="1">
    <citation type="journal article" date="2011" name="MBio">
        <title>Genome variation in Cryptococcus gattii, an emerging pathogen of immunocompetent hosts.</title>
        <authorList>
            <person name="D'Souza C.A."/>
            <person name="Kronstad J.W."/>
            <person name="Taylor G."/>
            <person name="Warren R."/>
            <person name="Yuen M."/>
            <person name="Hu G."/>
            <person name="Jung W.H."/>
            <person name="Sham A."/>
            <person name="Kidd S.E."/>
            <person name="Tangen K."/>
            <person name="Lee N."/>
            <person name="Zeilmaker T."/>
            <person name="Sawkins J."/>
            <person name="McVicker G."/>
            <person name="Shah S."/>
            <person name="Gnerre S."/>
            <person name="Griggs A."/>
            <person name="Zeng Q."/>
            <person name="Bartlett K."/>
            <person name="Li W."/>
            <person name="Wang X."/>
            <person name="Heitman J."/>
            <person name="Stajich J.E."/>
            <person name="Fraser J.A."/>
            <person name="Meyer W."/>
            <person name="Carter D."/>
            <person name="Schein J."/>
            <person name="Krzywinski M."/>
            <person name="Kwon-Chung K.J."/>
            <person name="Varma A."/>
            <person name="Wang J."/>
            <person name="Brunham R."/>
            <person name="Fyfe M."/>
            <person name="Ouellette B.F."/>
            <person name="Siddiqui A."/>
            <person name="Marra M."/>
            <person name="Jones S."/>
            <person name="Holt R."/>
            <person name="Birren B.W."/>
            <person name="Galagan J.E."/>
            <person name="Cuomo C.A."/>
        </authorList>
    </citation>
    <scope>NUCLEOTIDE SEQUENCE [LARGE SCALE GENOMIC DNA]</scope>
    <source>
        <strain evidence="7">WM276 / ATCC MYA-4071</strain>
    </source>
</reference>
<dbReference type="EMBL" id="CP000291">
    <property type="protein sequence ID" value="ADV23195.1"/>
    <property type="molecule type" value="Genomic_DNA"/>
</dbReference>
<keyword evidence="7" id="KW-1185">Reference proteome</keyword>
<dbReference type="VEuPathDB" id="FungiDB:CGB_F6400C"/>
<dbReference type="PROSITE" id="PS50158">
    <property type="entry name" value="ZF_CCHC"/>
    <property type="match status" value="1"/>
</dbReference>
<evidence type="ECO:0000313" key="6">
    <source>
        <dbReference type="EMBL" id="ADV23195.1"/>
    </source>
</evidence>
<dbReference type="SUPFAM" id="SSF57756">
    <property type="entry name" value="Retrovirus zinc finger-like domains"/>
    <property type="match status" value="1"/>
</dbReference>
<dbReference type="OrthoDB" id="3243429at2759"/>
<dbReference type="InterPro" id="IPR013103">
    <property type="entry name" value="RVT_2"/>
</dbReference>
<dbReference type="RefSeq" id="XP_003194982.1">
    <property type="nucleotide sequence ID" value="XM_003194934.1"/>
</dbReference>
<keyword evidence="4" id="KW-0862">Zinc</keyword>
<accession>E6R7F6</accession>
<dbReference type="InterPro" id="IPR036397">
    <property type="entry name" value="RNaseH_sf"/>
</dbReference>
<dbReference type="Gene3D" id="4.10.60.10">
    <property type="entry name" value="Zinc finger, CCHC-type"/>
    <property type="match status" value="1"/>
</dbReference>
<keyword evidence="2" id="KW-0479">Metal-binding</keyword>
<protein>
    <recommendedName>
        <fullName evidence="5">CCHC-type domain-containing protein</fullName>
    </recommendedName>
</protein>
<gene>
    <name evidence="6" type="ordered locus">CGB_F6400C</name>
</gene>
<organism evidence="6 7">
    <name type="scientific">Cryptococcus gattii serotype B (strain WM276 / ATCC MYA-4071)</name>
    <name type="common">Filobasidiella gattii</name>
    <name type="synonym">Cryptococcus bacillisporus</name>
    <dbReference type="NCBI Taxonomy" id="367775"/>
    <lineage>
        <taxon>Eukaryota</taxon>
        <taxon>Fungi</taxon>
        <taxon>Dikarya</taxon>
        <taxon>Basidiomycota</taxon>
        <taxon>Agaricomycotina</taxon>
        <taxon>Tremellomycetes</taxon>
        <taxon>Tremellales</taxon>
        <taxon>Cryptococcaceae</taxon>
        <taxon>Cryptococcus</taxon>
        <taxon>Cryptococcus gattii species complex</taxon>
    </lineage>
</organism>
<dbReference type="GeneID" id="10190657"/>
<name>E6R7F6_CRYGW</name>